<dbReference type="GO" id="GO:0050714">
    <property type="term" value="P:positive regulation of protein secretion"/>
    <property type="evidence" value="ECO:0007669"/>
    <property type="project" value="EnsemblFungi"/>
</dbReference>
<sequence length="1036" mass="117863">MSDIKNAQQLSISLKEKLNDPNTVQINNNLLLEFIRSDEFTIYTNIEYLIKYAKNIGIHYILCQRLVRFPISVIQFYIPQLIQILLTVETESLALEDLILKLSKENPHFALLSFWQLQALLGDLSNDPKSYGFEVARRNLNNIQNMILDFNSSFNDDTVHKPRQKMRENVGPAVVAASIVAASIGANDERLLERIKPLVISQGKKEKSYVFTVAKTTFEKIHKTSKRLIQKSAKGSSTHSQKFNNNDFNNNDGNSKTLIINDEITREDLLFKKDRHNKMIASNNEQSFNEPQISFDIVDEIGNEISSQVMNSTKLLNKKIKRERLNKVSSHLDIDGSSENIKDNSTSIIDNISLSEEESIISRIPLKKQIKTLQMNYFKCETQFVIALESISQRLGNVPKEARLSMLRAELALMNRDLPAEVDIPTMLPRNKRGKQHKIVNIVCNEAQVLNSAEKVPYLLFVEYLKDEVDYDPTSKENHEIIKKIHNENNSSYIFDLINLTDSEKTRESIVLESSIASPINTPLEGENRRMSIIDSMNSAAYTKTDSSFDDQEMDLGEFSMASIENEANKASKESTKKQVRNNKKMSNIDKQRNKKMDELATQMRISAMMLAQLDSSTNVSNNFNGQSVVNNNKEEIEEIRKTIIQSMKQAQDQFGNVSLDMLSLEEKVDQSLQNGDDLQKPGLRKLENDLLTSGMITENPVINDDDVDMYKENQKPKTSSSYLGESWLARKERIRSESKYGHLENWELFSVIAKSGDDLRQEAFASQLILAISDMWLDARLELWLKRMKILITSPTTGLVETITDAVSVHSIKKSLSVHMQNLGIAPVSAAQANDGNTIGYVATLKDHFLQCFGPEDSYAYKKAQYNFATSLAGYSLICYLLQIKDRHNGNIMIDNEGHLIHIDFGFMLSNSPGSVGFEAAPFKLTFEYVDVLGGLESDAFKKFKTLLKDGFKVLRNNHEQIVSMCEIMQKESLQPCFQLGEQTSVQLKQRFAMHLNSEKDVDRFVEDYLIGRSLGSMYTRIYDQFQLLTQGIYS</sequence>
<evidence type="ECO:0000256" key="3">
    <source>
        <dbReference type="ARBA" id="ARBA00012169"/>
    </source>
</evidence>
<dbReference type="PROSITE" id="PS00916">
    <property type="entry name" value="PI3_4_KINASE_2"/>
    <property type="match status" value="1"/>
</dbReference>
<dbReference type="GO" id="GO:0004430">
    <property type="term" value="F:1-phosphatidylinositol 4-kinase activity"/>
    <property type="evidence" value="ECO:0007669"/>
    <property type="project" value="UniProtKB-EC"/>
</dbReference>
<dbReference type="InterPro" id="IPR036940">
    <property type="entry name" value="PI3/4_kinase_cat_sf"/>
</dbReference>
<dbReference type="InterPro" id="IPR021601">
    <property type="entry name" value="Phosphatidylino_kinase_fungi"/>
</dbReference>
<dbReference type="InterPro" id="IPR001263">
    <property type="entry name" value="PI3K_accessory_dom"/>
</dbReference>
<dbReference type="SUPFAM" id="SSF48371">
    <property type="entry name" value="ARM repeat"/>
    <property type="match status" value="1"/>
</dbReference>
<keyword evidence="4" id="KW-0808">Transferase</keyword>
<name>A0A1L0B353_9ASCO</name>
<feature type="region of interest" description="Disordered" evidence="6">
    <location>
        <begin position="229"/>
        <end position="252"/>
    </location>
</feature>
<comment type="similarity">
    <text evidence="2">Belongs to the PI3/PI4-kinase family. Type III PI4K subfamily.</text>
</comment>
<dbReference type="EC" id="2.7.1.67" evidence="3"/>
<dbReference type="GO" id="GO:0005634">
    <property type="term" value="C:nucleus"/>
    <property type="evidence" value="ECO:0007669"/>
    <property type="project" value="EnsemblFungi"/>
</dbReference>
<dbReference type="PANTHER" id="PTHR10048:SF22">
    <property type="entry name" value="PHOSPHATIDYLINOSITOL 4-KINASE BETA"/>
    <property type="match status" value="1"/>
</dbReference>
<feature type="domain" description="PI3K/PI4K catalytic" evidence="7">
    <location>
        <begin position="729"/>
        <end position="1018"/>
    </location>
</feature>
<evidence type="ECO:0000256" key="5">
    <source>
        <dbReference type="ARBA" id="ARBA00022777"/>
    </source>
</evidence>
<evidence type="ECO:0000313" key="9">
    <source>
        <dbReference type="EMBL" id="SGZ40818.1"/>
    </source>
</evidence>
<dbReference type="Gene3D" id="6.10.140.1260">
    <property type="match status" value="1"/>
</dbReference>
<dbReference type="SMART" id="SM00146">
    <property type="entry name" value="PI3Kc"/>
    <property type="match status" value="1"/>
</dbReference>
<keyword evidence="10" id="KW-1185">Reference proteome</keyword>
<dbReference type="FunFam" id="1.10.1070.11:FF:000016">
    <property type="entry name" value="PIK1p Phosphatidylinositol 4-kinase"/>
    <property type="match status" value="1"/>
</dbReference>
<dbReference type="Pfam" id="PF21245">
    <property type="entry name" value="PI4KB-PIK1_PIK"/>
    <property type="match status" value="1"/>
</dbReference>
<dbReference type="GO" id="GO:0016020">
    <property type="term" value="C:membrane"/>
    <property type="evidence" value="ECO:0007669"/>
    <property type="project" value="TreeGrafter"/>
</dbReference>
<dbReference type="Pfam" id="PF00454">
    <property type="entry name" value="PI3_PI4_kinase"/>
    <property type="match status" value="1"/>
</dbReference>
<feature type="compositionally biased region" description="Low complexity" evidence="6">
    <location>
        <begin position="243"/>
        <end position="252"/>
    </location>
</feature>
<dbReference type="Gene3D" id="1.10.1070.11">
    <property type="entry name" value="Phosphatidylinositol 3-/4-kinase, catalytic domain"/>
    <property type="match status" value="1"/>
</dbReference>
<comment type="catalytic activity">
    <reaction evidence="1">
        <text>a 1,2-diacyl-sn-glycero-3-phospho-(1D-myo-inositol) + ATP = a 1,2-diacyl-sn-glycero-3-phospho-(1D-myo-inositol 4-phosphate) + ADP + H(+)</text>
        <dbReference type="Rhea" id="RHEA:19877"/>
        <dbReference type="ChEBI" id="CHEBI:15378"/>
        <dbReference type="ChEBI" id="CHEBI:30616"/>
        <dbReference type="ChEBI" id="CHEBI:57880"/>
        <dbReference type="ChEBI" id="CHEBI:58178"/>
        <dbReference type="ChEBI" id="CHEBI:456216"/>
        <dbReference type="EC" id="2.7.1.67"/>
    </reaction>
</comment>
<dbReference type="VEuPathDB" id="FungiDB:HGUI_03018"/>
<protein>
    <recommendedName>
        <fullName evidence="3">1-phosphatidylinositol 4-kinase</fullName>
        <ecNumber evidence="3">2.7.1.67</ecNumber>
    </recommendedName>
</protein>
<dbReference type="InterPro" id="IPR011009">
    <property type="entry name" value="Kinase-like_dom_sf"/>
</dbReference>
<dbReference type="GO" id="GO:0140504">
    <property type="term" value="P:microlipophagy"/>
    <property type="evidence" value="ECO:0007669"/>
    <property type="project" value="EnsemblFungi"/>
</dbReference>
<accession>A0A1L0B353</accession>
<feature type="compositionally biased region" description="Polar residues" evidence="6">
    <location>
        <begin position="233"/>
        <end position="242"/>
    </location>
</feature>
<dbReference type="InterPro" id="IPR016024">
    <property type="entry name" value="ARM-type_fold"/>
</dbReference>
<dbReference type="InterPro" id="IPR000403">
    <property type="entry name" value="PI3/4_kinase_cat_dom"/>
</dbReference>
<dbReference type="GO" id="GO:0006897">
    <property type="term" value="P:endocytosis"/>
    <property type="evidence" value="ECO:0007669"/>
    <property type="project" value="EnsemblFungi"/>
</dbReference>
<dbReference type="GO" id="GO:0006995">
    <property type="term" value="P:cellular response to nitrogen starvation"/>
    <property type="evidence" value="ECO:0007669"/>
    <property type="project" value="EnsemblFungi"/>
</dbReference>
<dbReference type="PANTHER" id="PTHR10048">
    <property type="entry name" value="PHOSPHATIDYLINOSITOL KINASE"/>
    <property type="match status" value="1"/>
</dbReference>
<dbReference type="Gene3D" id="3.30.1010.10">
    <property type="entry name" value="Phosphatidylinositol 3-kinase Catalytic Subunit, Chain A, domain 4"/>
    <property type="match status" value="1"/>
</dbReference>
<dbReference type="InterPro" id="IPR057754">
    <property type="entry name" value="PI4-kinase_beta/PIK1_cat"/>
</dbReference>
<dbReference type="CDD" id="cd05168">
    <property type="entry name" value="PI4Kc_III_beta"/>
    <property type="match status" value="1"/>
</dbReference>
<keyword evidence="5 9" id="KW-0418">Kinase</keyword>
<proteinExistence type="inferred from homology"/>
<dbReference type="Gene3D" id="1.25.40.70">
    <property type="entry name" value="Phosphatidylinositol 3-kinase, accessory domain (PIK)"/>
    <property type="match status" value="1"/>
</dbReference>
<gene>
    <name evidence="9" type="ORF">HGUI_03018</name>
</gene>
<dbReference type="InterPro" id="IPR049160">
    <property type="entry name" value="PI4KB-PIK1_PIK"/>
</dbReference>
<dbReference type="GO" id="GO:0042998">
    <property type="term" value="P:positive regulation of Golgi to plasma membrane protein transport"/>
    <property type="evidence" value="ECO:0007669"/>
    <property type="project" value="EnsemblFungi"/>
</dbReference>
<dbReference type="InterPro" id="IPR015433">
    <property type="entry name" value="PI3/4_kinase"/>
</dbReference>
<evidence type="ECO:0000313" key="10">
    <source>
        <dbReference type="Proteomes" id="UP000183365"/>
    </source>
</evidence>
<evidence type="ECO:0000256" key="6">
    <source>
        <dbReference type="SAM" id="MobiDB-lite"/>
    </source>
</evidence>
<dbReference type="OrthoDB" id="10264149at2759"/>
<dbReference type="PROSITE" id="PS51545">
    <property type="entry name" value="PIK_HELICAL"/>
    <property type="match status" value="1"/>
</dbReference>
<dbReference type="PROSITE" id="PS00915">
    <property type="entry name" value="PI3_4_KINASE_1"/>
    <property type="match status" value="1"/>
</dbReference>
<feature type="domain" description="PIK helical" evidence="8">
    <location>
        <begin position="1"/>
        <end position="141"/>
    </location>
</feature>
<dbReference type="PROSITE" id="PS50290">
    <property type="entry name" value="PI3_4_KINASE_3"/>
    <property type="match status" value="1"/>
</dbReference>
<dbReference type="InterPro" id="IPR018936">
    <property type="entry name" value="PI3/4_kinase_CS"/>
</dbReference>
<dbReference type="Proteomes" id="UP000183365">
    <property type="component" value="Unassembled WGS sequence"/>
</dbReference>
<dbReference type="InterPro" id="IPR042236">
    <property type="entry name" value="PI3K_accessory_sf"/>
</dbReference>
<dbReference type="SUPFAM" id="SSF56112">
    <property type="entry name" value="Protein kinase-like (PK-like)"/>
    <property type="match status" value="1"/>
</dbReference>
<organism evidence="9 10">
    <name type="scientific">Hanseniaspora guilliermondii</name>
    <dbReference type="NCBI Taxonomy" id="56406"/>
    <lineage>
        <taxon>Eukaryota</taxon>
        <taxon>Fungi</taxon>
        <taxon>Dikarya</taxon>
        <taxon>Ascomycota</taxon>
        <taxon>Saccharomycotina</taxon>
        <taxon>Saccharomycetes</taxon>
        <taxon>Saccharomycodales</taxon>
        <taxon>Saccharomycodaceae</taxon>
        <taxon>Hanseniaspora</taxon>
    </lineage>
</organism>
<dbReference type="GO" id="GO:0048015">
    <property type="term" value="P:phosphatidylinositol-mediated signaling"/>
    <property type="evidence" value="ECO:0007669"/>
    <property type="project" value="TreeGrafter"/>
</dbReference>
<dbReference type="GO" id="GO:0005802">
    <property type="term" value="C:trans-Golgi network"/>
    <property type="evidence" value="ECO:0007669"/>
    <property type="project" value="EnsemblFungi"/>
</dbReference>
<reference evidence="10" key="1">
    <citation type="submission" date="2016-11" db="EMBL/GenBank/DDBJ databases">
        <authorList>
            <person name="Guldener U."/>
        </authorList>
    </citation>
    <scope>NUCLEOTIDE SEQUENCE [LARGE SCALE GENOMIC DNA]</scope>
</reference>
<dbReference type="Pfam" id="PF11522">
    <property type="entry name" value="Pik1"/>
    <property type="match status" value="1"/>
</dbReference>
<dbReference type="GO" id="GO:2000786">
    <property type="term" value="P:positive regulation of autophagosome assembly"/>
    <property type="evidence" value="ECO:0007669"/>
    <property type="project" value="EnsemblFungi"/>
</dbReference>
<evidence type="ECO:0000259" key="8">
    <source>
        <dbReference type="PROSITE" id="PS51545"/>
    </source>
</evidence>
<dbReference type="AlphaFoldDB" id="A0A1L0B353"/>
<evidence type="ECO:0000256" key="2">
    <source>
        <dbReference type="ARBA" id="ARBA00006209"/>
    </source>
</evidence>
<evidence type="ECO:0000259" key="7">
    <source>
        <dbReference type="PROSITE" id="PS50290"/>
    </source>
</evidence>
<dbReference type="GO" id="GO:0046854">
    <property type="term" value="P:phosphatidylinositol phosphate biosynthetic process"/>
    <property type="evidence" value="ECO:0007669"/>
    <property type="project" value="EnsemblFungi"/>
</dbReference>
<evidence type="ECO:0000256" key="1">
    <source>
        <dbReference type="ARBA" id="ARBA00001686"/>
    </source>
</evidence>
<dbReference type="EMBL" id="FQNF01000065">
    <property type="protein sequence ID" value="SGZ40818.1"/>
    <property type="molecule type" value="Genomic_DNA"/>
</dbReference>
<evidence type="ECO:0000256" key="4">
    <source>
        <dbReference type="ARBA" id="ARBA00022679"/>
    </source>
</evidence>